<keyword evidence="15" id="KW-1208">Phospholipid metabolism</keyword>
<evidence type="ECO:0000256" key="4">
    <source>
        <dbReference type="ARBA" id="ARBA00010441"/>
    </source>
</evidence>
<dbReference type="InterPro" id="IPR050324">
    <property type="entry name" value="CDP-alcohol_PTase-I"/>
</dbReference>
<reference evidence="19 20" key="1">
    <citation type="journal article" date="2018" name="New Phytol.">
        <title>Phylogenomics of Endogonaceae and evolution of mycorrhizas within Mucoromycota.</title>
        <authorList>
            <person name="Chang Y."/>
            <person name="Desiro A."/>
            <person name="Na H."/>
            <person name="Sandor L."/>
            <person name="Lipzen A."/>
            <person name="Clum A."/>
            <person name="Barry K."/>
            <person name="Grigoriev I.V."/>
            <person name="Martin F.M."/>
            <person name="Stajich J.E."/>
            <person name="Smith M.E."/>
            <person name="Bonito G."/>
            <person name="Spatafora J.W."/>
        </authorList>
    </citation>
    <scope>NUCLEOTIDE SEQUENCE [LARGE SCALE GENOMIC DNA]</scope>
    <source>
        <strain evidence="19 20">AD002</strain>
    </source>
</reference>
<evidence type="ECO:0000256" key="1">
    <source>
        <dbReference type="ARBA" id="ARBA00000287"/>
    </source>
</evidence>
<comment type="catalytic activity">
    <reaction evidence="1">
        <text>a CDP-1,2-diacyl-sn-glycerol + L-serine = a 1,2-diacyl-sn-glycero-3-phospho-L-serine + CMP + H(+)</text>
        <dbReference type="Rhea" id="RHEA:16913"/>
        <dbReference type="ChEBI" id="CHEBI:15378"/>
        <dbReference type="ChEBI" id="CHEBI:33384"/>
        <dbReference type="ChEBI" id="CHEBI:57262"/>
        <dbReference type="ChEBI" id="CHEBI:58332"/>
        <dbReference type="ChEBI" id="CHEBI:60377"/>
        <dbReference type="EC" id="2.7.8.8"/>
    </reaction>
</comment>
<evidence type="ECO:0000256" key="9">
    <source>
        <dbReference type="ARBA" id="ARBA00022692"/>
    </source>
</evidence>
<keyword evidence="12" id="KW-0443">Lipid metabolism</keyword>
<dbReference type="InterPro" id="IPR048254">
    <property type="entry name" value="CDP_ALCOHOL_P_TRANSF_CS"/>
</dbReference>
<evidence type="ECO:0000256" key="15">
    <source>
        <dbReference type="ARBA" id="ARBA00023264"/>
    </source>
</evidence>
<dbReference type="GO" id="GO:0003882">
    <property type="term" value="F:CDP-diacylglycerol-serine O-phosphatidyltransferase activity"/>
    <property type="evidence" value="ECO:0007669"/>
    <property type="project" value="UniProtKB-EC"/>
</dbReference>
<keyword evidence="9" id="KW-0812">Transmembrane</keyword>
<dbReference type="InterPro" id="IPR004533">
    <property type="entry name" value="CDP-diaglyc--ser_O-PTrfase"/>
</dbReference>
<sequence length="261" mass="28132">MSMLRCQSLNIFTGGYCTRKYISLHTLGIPTTSSPQLLQLHSNAKFSLPIAPRLLFSNFHLADIITLLNGVCGSLSVFSSMRYLLTADIADLWLAIYFIPLGFTFDVLDGRVARWRKKSSQLGQELDSLADLLSFGMAPAALAFAAGLRTYLDTLVLTYFIACGIARLARYNATVALLPKDASGKVAYFEGTPIPTSLSLVALIAYNIAEKSFGTDAIPGGVVSLAKLAWGGDGWDAHPFVALFALSGTLMVSKTLKIPKP</sequence>
<evidence type="ECO:0000256" key="16">
    <source>
        <dbReference type="ARBA" id="ARBA00032361"/>
    </source>
</evidence>
<dbReference type="InterPro" id="IPR000462">
    <property type="entry name" value="CDP-OH_P_trans"/>
</dbReference>
<evidence type="ECO:0000256" key="8">
    <source>
        <dbReference type="ARBA" id="ARBA00022679"/>
    </source>
</evidence>
<organism evidence="19 20">
    <name type="scientific">Jimgerdemannia flammicorona</name>
    <dbReference type="NCBI Taxonomy" id="994334"/>
    <lineage>
        <taxon>Eukaryota</taxon>
        <taxon>Fungi</taxon>
        <taxon>Fungi incertae sedis</taxon>
        <taxon>Mucoromycota</taxon>
        <taxon>Mucoromycotina</taxon>
        <taxon>Endogonomycetes</taxon>
        <taxon>Endogonales</taxon>
        <taxon>Endogonaceae</taxon>
        <taxon>Jimgerdemannia</taxon>
    </lineage>
</organism>
<evidence type="ECO:0000256" key="12">
    <source>
        <dbReference type="ARBA" id="ARBA00023098"/>
    </source>
</evidence>
<dbReference type="GO" id="GO:0006659">
    <property type="term" value="P:phosphatidylserine biosynthetic process"/>
    <property type="evidence" value="ECO:0007669"/>
    <property type="project" value="UniProtKB-ARBA"/>
</dbReference>
<dbReference type="PANTHER" id="PTHR14269">
    <property type="entry name" value="CDP-DIACYLGLYCEROL--GLYCEROL-3-PHOSPHATE 3-PHOSPHATIDYLTRANSFERASE-RELATED"/>
    <property type="match status" value="1"/>
</dbReference>
<evidence type="ECO:0000256" key="18">
    <source>
        <dbReference type="RuleBase" id="RU003750"/>
    </source>
</evidence>
<comment type="caution">
    <text evidence="19">The sequence shown here is derived from an EMBL/GenBank/DDBJ whole genome shotgun (WGS) entry which is preliminary data.</text>
</comment>
<accession>A0A433QVH7</accession>
<dbReference type="InterPro" id="IPR043130">
    <property type="entry name" value="CDP-OH_PTrfase_TM_dom"/>
</dbReference>
<dbReference type="PROSITE" id="PS00379">
    <property type="entry name" value="CDP_ALCOHOL_P_TRANSF"/>
    <property type="match status" value="1"/>
</dbReference>
<evidence type="ECO:0000256" key="3">
    <source>
        <dbReference type="ARBA" id="ARBA00005189"/>
    </source>
</evidence>
<dbReference type="EMBL" id="RBNJ01000921">
    <property type="protein sequence ID" value="RUS33800.1"/>
    <property type="molecule type" value="Genomic_DNA"/>
</dbReference>
<comment type="subcellular location">
    <subcellularLocation>
        <location evidence="2">Endoplasmic reticulum membrane</location>
        <topology evidence="2">Multi-pass membrane protein</topology>
    </subcellularLocation>
</comment>
<keyword evidence="8 18" id="KW-0808">Transferase</keyword>
<keyword evidence="11" id="KW-1133">Transmembrane helix</keyword>
<comment type="similarity">
    <text evidence="4 18">Belongs to the CDP-alcohol phosphatidyltransferase class-I family.</text>
</comment>
<evidence type="ECO:0000256" key="11">
    <source>
        <dbReference type="ARBA" id="ARBA00022989"/>
    </source>
</evidence>
<dbReference type="AlphaFoldDB" id="A0A433QVH7"/>
<dbReference type="FunFam" id="1.20.120.1760:FF:000022">
    <property type="entry name" value="CDP-diacylglycerol--serine O-phosphatidyltransferase"/>
    <property type="match status" value="1"/>
</dbReference>
<evidence type="ECO:0000256" key="10">
    <source>
        <dbReference type="ARBA" id="ARBA00022824"/>
    </source>
</evidence>
<keyword evidence="7" id="KW-0444">Lipid biosynthesis</keyword>
<dbReference type="Pfam" id="PF01066">
    <property type="entry name" value="CDP-OH_P_transf"/>
    <property type="match status" value="1"/>
</dbReference>
<evidence type="ECO:0000256" key="13">
    <source>
        <dbReference type="ARBA" id="ARBA00023136"/>
    </source>
</evidence>
<dbReference type="EC" id="2.7.8.8" evidence="5"/>
<evidence type="ECO:0000256" key="2">
    <source>
        <dbReference type="ARBA" id="ARBA00004477"/>
    </source>
</evidence>
<keyword evidence="20" id="KW-1185">Reference proteome</keyword>
<comment type="pathway">
    <text evidence="17">Phospholipid metabolism; phosphatidylethanolamine biosynthesis; phosphatidylethanolamine from CDP-diacylglycerol: step 1/2.</text>
</comment>
<evidence type="ECO:0000313" key="20">
    <source>
        <dbReference type="Proteomes" id="UP000274822"/>
    </source>
</evidence>
<comment type="pathway">
    <text evidence="3">Lipid metabolism.</text>
</comment>
<name>A0A433QVH7_9FUNG</name>
<dbReference type="NCBIfam" id="TIGR00473">
    <property type="entry name" value="pssA"/>
    <property type="match status" value="1"/>
</dbReference>
<evidence type="ECO:0000256" key="17">
    <source>
        <dbReference type="ARBA" id="ARBA00060701"/>
    </source>
</evidence>
<evidence type="ECO:0000313" key="19">
    <source>
        <dbReference type="EMBL" id="RUS33800.1"/>
    </source>
</evidence>
<keyword evidence="14" id="KW-0594">Phospholipid biosynthesis</keyword>
<evidence type="ECO:0000256" key="14">
    <source>
        <dbReference type="ARBA" id="ARBA00023209"/>
    </source>
</evidence>
<gene>
    <name evidence="19" type="ORF">BC938DRAFT_483814</name>
</gene>
<keyword evidence="13" id="KW-0472">Membrane</keyword>
<evidence type="ECO:0000256" key="7">
    <source>
        <dbReference type="ARBA" id="ARBA00022516"/>
    </source>
</evidence>
<dbReference type="Gene3D" id="1.20.120.1760">
    <property type="match status" value="1"/>
</dbReference>
<proteinExistence type="inferred from homology"/>
<dbReference type="Proteomes" id="UP000274822">
    <property type="component" value="Unassembled WGS sequence"/>
</dbReference>
<dbReference type="PANTHER" id="PTHR14269:SF61">
    <property type="entry name" value="CDP-DIACYLGLYCEROL--SERINE O-PHOSPHATIDYLTRANSFERASE"/>
    <property type="match status" value="1"/>
</dbReference>
<evidence type="ECO:0000256" key="6">
    <source>
        <dbReference type="ARBA" id="ARBA00017171"/>
    </source>
</evidence>
<protein>
    <recommendedName>
        <fullName evidence="6">CDP-diacylglycerol--serine O-phosphatidyltransferase</fullName>
        <ecNumber evidence="5">2.7.8.8</ecNumber>
    </recommendedName>
    <alternativeName>
        <fullName evidence="16">Phosphatidylserine synthase</fullName>
    </alternativeName>
</protein>
<evidence type="ECO:0000256" key="5">
    <source>
        <dbReference type="ARBA" id="ARBA00013174"/>
    </source>
</evidence>
<dbReference type="GO" id="GO:0005789">
    <property type="term" value="C:endoplasmic reticulum membrane"/>
    <property type="evidence" value="ECO:0007669"/>
    <property type="project" value="UniProtKB-SubCell"/>
</dbReference>
<keyword evidence="10" id="KW-0256">Endoplasmic reticulum</keyword>